<protein>
    <submittedName>
        <fullName evidence="1">DUF2953 domain-containing protein</fullName>
    </submittedName>
</protein>
<dbReference type="AlphaFoldDB" id="A0A3Q9I7Z7"/>
<dbReference type="OrthoDB" id="1683589at2"/>
<keyword evidence="2" id="KW-1185">Reference proteome</keyword>
<dbReference type="EMBL" id="CP034346">
    <property type="protein sequence ID" value="AZS14782.1"/>
    <property type="molecule type" value="Genomic_DNA"/>
</dbReference>
<accession>A0A3Q9I7Z7</accession>
<reference evidence="2" key="1">
    <citation type="submission" date="2018-12" db="EMBL/GenBank/DDBJ databases">
        <title>Complete genome sequence of Paenibacillus sp. MBLB1234.</title>
        <authorList>
            <person name="Nam Y.-D."/>
            <person name="Kang J."/>
            <person name="Chung W.-H."/>
            <person name="Park Y.S."/>
        </authorList>
    </citation>
    <scope>NUCLEOTIDE SEQUENCE [LARGE SCALE GENOMIC DNA]</scope>
    <source>
        <strain evidence="2">MBLB1234</strain>
    </source>
</reference>
<dbReference type="Proteomes" id="UP000270678">
    <property type="component" value="Chromosome"/>
</dbReference>
<proteinExistence type="predicted"/>
<gene>
    <name evidence="1" type="ORF">EI981_10130</name>
</gene>
<sequence length="235" mass="26698">MWIWLGSSLFLLCLIIVLLLLSHIKLQFFAKKSNKNDMVTVDVTLLFGLISLHYKIPEIELKNLQDGLIIRGENSNNLNEGQTANHEQAINKHKIEQWADDFRAMLEATLGLRGWMKATLRHIKVTKLEWSTNIALSNAAHTATLTGLAWALKSTLVGFLSYHISLQQRPKLFVVPKFGTPPLFASQLKCTARIRLGYALYASFVLIFRVLRENKGLRKWLKILSKAKSAKSSDR</sequence>
<dbReference type="RefSeq" id="WP_126997756.1">
    <property type="nucleotide sequence ID" value="NZ_CP034346.1"/>
</dbReference>
<evidence type="ECO:0000313" key="2">
    <source>
        <dbReference type="Proteomes" id="UP000270678"/>
    </source>
</evidence>
<dbReference type="InterPro" id="IPR021338">
    <property type="entry name" value="DUF2953"/>
</dbReference>
<dbReference type="Pfam" id="PF11167">
    <property type="entry name" value="DUF2953"/>
    <property type="match status" value="1"/>
</dbReference>
<organism evidence="1 2">
    <name type="scientific">Paenibacillus lutimineralis</name>
    <dbReference type="NCBI Taxonomy" id="2707005"/>
    <lineage>
        <taxon>Bacteria</taxon>
        <taxon>Bacillati</taxon>
        <taxon>Bacillota</taxon>
        <taxon>Bacilli</taxon>
        <taxon>Bacillales</taxon>
        <taxon>Paenibacillaceae</taxon>
        <taxon>Paenibacillus</taxon>
    </lineage>
</organism>
<dbReference type="KEGG" id="plut:EI981_10130"/>
<name>A0A3Q9I7Z7_9BACL</name>
<evidence type="ECO:0000313" key="1">
    <source>
        <dbReference type="EMBL" id="AZS14782.1"/>
    </source>
</evidence>